<dbReference type="PANTHER" id="PTHR47326:SF1">
    <property type="entry name" value="HTH PSQ-TYPE DOMAIN-CONTAINING PROTEIN"/>
    <property type="match status" value="1"/>
</dbReference>
<keyword evidence="2" id="KW-1185">Reference proteome</keyword>
<dbReference type="InParanoid" id="E2B4R7"/>
<dbReference type="GO" id="GO:0003676">
    <property type="term" value="F:nucleic acid binding"/>
    <property type="evidence" value="ECO:0007669"/>
    <property type="project" value="InterPro"/>
</dbReference>
<gene>
    <name evidence="1" type="ORF">EAI_05291</name>
</gene>
<evidence type="ECO:0000313" key="2">
    <source>
        <dbReference type="Proteomes" id="UP000008237"/>
    </source>
</evidence>
<proteinExistence type="predicted"/>
<dbReference type="InterPro" id="IPR036397">
    <property type="entry name" value="RNaseH_sf"/>
</dbReference>
<dbReference type="OMA" id="RGAIEWS"/>
<dbReference type="Gene3D" id="3.30.420.10">
    <property type="entry name" value="Ribonuclease H-like superfamily/Ribonuclease H"/>
    <property type="match status" value="1"/>
</dbReference>
<dbReference type="AlphaFoldDB" id="E2B4R7"/>
<feature type="non-terminal residue" evidence="1">
    <location>
        <position position="1"/>
    </location>
</feature>
<protein>
    <recommendedName>
        <fullName evidence="3">Transposable element Tc3 transposase</fullName>
    </recommendedName>
</protein>
<organism evidence="2">
    <name type="scientific">Harpegnathos saltator</name>
    <name type="common">Jerdon's jumping ant</name>
    <dbReference type="NCBI Taxonomy" id="610380"/>
    <lineage>
        <taxon>Eukaryota</taxon>
        <taxon>Metazoa</taxon>
        <taxon>Ecdysozoa</taxon>
        <taxon>Arthropoda</taxon>
        <taxon>Hexapoda</taxon>
        <taxon>Insecta</taxon>
        <taxon>Pterygota</taxon>
        <taxon>Neoptera</taxon>
        <taxon>Endopterygota</taxon>
        <taxon>Hymenoptera</taxon>
        <taxon>Apocrita</taxon>
        <taxon>Aculeata</taxon>
        <taxon>Formicoidea</taxon>
        <taxon>Formicidae</taxon>
        <taxon>Ponerinae</taxon>
        <taxon>Ponerini</taxon>
        <taxon>Harpegnathos</taxon>
    </lineage>
</organism>
<dbReference type="PANTHER" id="PTHR47326">
    <property type="entry name" value="TRANSPOSABLE ELEMENT TC3 TRANSPOSASE-LIKE PROTEIN"/>
    <property type="match status" value="1"/>
</dbReference>
<dbReference type="Proteomes" id="UP000008237">
    <property type="component" value="Unassembled WGS sequence"/>
</dbReference>
<accession>E2B4R7</accession>
<evidence type="ECO:0000313" key="1">
    <source>
        <dbReference type="EMBL" id="EFN89314.1"/>
    </source>
</evidence>
<dbReference type="STRING" id="610380.E2B4R7"/>
<reference evidence="1 2" key="1">
    <citation type="journal article" date="2010" name="Science">
        <title>Genomic comparison of the ants Camponotus floridanus and Harpegnathos saltator.</title>
        <authorList>
            <person name="Bonasio R."/>
            <person name="Zhang G."/>
            <person name="Ye C."/>
            <person name="Mutti N.S."/>
            <person name="Fang X."/>
            <person name="Qin N."/>
            <person name="Donahue G."/>
            <person name="Yang P."/>
            <person name="Li Q."/>
            <person name="Li C."/>
            <person name="Zhang P."/>
            <person name="Huang Z."/>
            <person name="Berger S.L."/>
            <person name="Reinberg D."/>
            <person name="Wang J."/>
            <person name="Liebig J."/>
        </authorList>
    </citation>
    <scope>NUCLEOTIDE SEQUENCE [LARGE SCALE GENOMIC DNA]</scope>
    <source>
        <strain evidence="1 2">R22 G/1</strain>
    </source>
</reference>
<name>E2B4R7_HARSA</name>
<dbReference type="EMBL" id="GL445591">
    <property type="protein sequence ID" value="EFN89314.1"/>
    <property type="molecule type" value="Genomic_DNA"/>
</dbReference>
<feature type="non-terminal residue" evidence="1">
    <location>
        <position position="64"/>
    </location>
</feature>
<sequence length="64" mass="7612">VWFQQNGVPPHYAIRSREFLNRSFPSRWIGRRGAIEWSARSPDLSPLDFFLWGYLKNKVYATKP</sequence>
<evidence type="ECO:0008006" key="3">
    <source>
        <dbReference type="Google" id="ProtNLM"/>
    </source>
</evidence>